<dbReference type="Gene3D" id="3.15.10.20">
    <property type="entry name" value="Activator of Hsp90 ATPase Aha1, N-terminal domain"/>
    <property type="match status" value="1"/>
</dbReference>
<protein>
    <submittedName>
        <fullName evidence="4">Activator of Hsp90 ATPase</fullName>
    </submittedName>
</protein>
<dbReference type="PANTHER" id="PTHR13009">
    <property type="entry name" value="HEAT SHOCK PROTEIN 90 HSP90 CO-CHAPERONE AHA-1"/>
    <property type="match status" value="1"/>
</dbReference>
<dbReference type="SMART" id="SM01000">
    <property type="entry name" value="Aha1_N"/>
    <property type="match status" value="1"/>
</dbReference>
<name>A0A286UWI8_9AGAM</name>
<keyword evidence="5" id="KW-1185">Reference proteome</keyword>
<dbReference type="InterPro" id="IPR013538">
    <property type="entry name" value="ASHA1/2-like_C"/>
</dbReference>
<evidence type="ECO:0000256" key="2">
    <source>
        <dbReference type="SAM" id="MobiDB-lite"/>
    </source>
</evidence>
<feature type="compositionally biased region" description="Low complexity" evidence="2">
    <location>
        <begin position="178"/>
        <end position="190"/>
    </location>
</feature>
<dbReference type="EMBL" id="NBII01000001">
    <property type="protein sequence ID" value="PAV23969.1"/>
    <property type="molecule type" value="Genomic_DNA"/>
</dbReference>
<reference evidence="4 5" key="1">
    <citation type="journal article" date="2017" name="Mol. Ecol.">
        <title>Comparative and population genomic landscape of Phellinus noxius: A hypervariable fungus causing root rot in trees.</title>
        <authorList>
            <person name="Chung C.L."/>
            <person name="Lee T.J."/>
            <person name="Akiba M."/>
            <person name="Lee H.H."/>
            <person name="Kuo T.H."/>
            <person name="Liu D."/>
            <person name="Ke H.M."/>
            <person name="Yokoi T."/>
            <person name="Roa M.B."/>
            <person name="Lu M.J."/>
            <person name="Chang Y.Y."/>
            <person name="Ann P.J."/>
            <person name="Tsai J.N."/>
            <person name="Chen C.Y."/>
            <person name="Tzean S.S."/>
            <person name="Ota Y."/>
            <person name="Hattori T."/>
            <person name="Sahashi N."/>
            <person name="Liou R.F."/>
            <person name="Kikuchi T."/>
            <person name="Tsai I.J."/>
        </authorList>
    </citation>
    <scope>NUCLEOTIDE SEQUENCE [LARGE SCALE GENOMIC DNA]</scope>
    <source>
        <strain evidence="4 5">FFPRI411160</strain>
    </source>
</reference>
<dbReference type="Proteomes" id="UP000217199">
    <property type="component" value="Unassembled WGS sequence"/>
</dbReference>
<dbReference type="STRING" id="2282107.A0A286UWI8"/>
<dbReference type="InterPro" id="IPR023393">
    <property type="entry name" value="START-like_dom_sf"/>
</dbReference>
<dbReference type="InterPro" id="IPR036338">
    <property type="entry name" value="Aha1"/>
</dbReference>
<feature type="domain" description="Activator of Hsp90 ATPase AHSA1-like N-terminal" evidence="3">
    <location>
        <begin position="15"/>
        <end position="153"/>
    </location>
</feature>
<evidence type="ECO:0000259" key="3">
    <source>
        <dbReference type="SMART" id="SM01000"/>
    </source>
</evidence>
<dbReference type="AlphaFoldDB" id="A0A286UWI8"/>
<dbReference type="CDD" id="cd08892">
    <property type="entry name" value="SRPBCC_Aha1"/>
    <property type="match status" value="1"/>
</dbReference>
<feature type="region of interest" description="Disordered" evidence="2">
    <location>
        <begin position="158"/>
        <end position="201"/>
    </location>
</feature>
<dbReference type="OrthoDB" id="567237at2759"/>
<dbReference type="GO" id="GO:0001671">
    <property type="term" value="F:ATPase activator activity"/>
    <property type="evidence" value="ECO:0007669"/>
    <property type="project" value="InterPro"/>
</dbReference>
<dbReference type="SUPFAM" id="SSF103111">
    <property type="entry name" value="Activator of Hsp90 ATPase, Aha1"/>
    <property type="match status" value="1"/>
</dbReference>
<sequence length="334" mass="35955">MSTLPPSTANWHWKNKNVTAWGKSWFERELVTVQIKGDGSEVVSITEVSDVDGDVELGQRKSKLITIYDCKIDLKWSGTASDGTEVNGKLRIPEVSHEITLDGLSDYVYDWKLSTPSTPAVDKLFALAKKKMPEALEAKFSAFPAAITEIHGKDLQVSSNAASAEPSRTGTPAPAPVPTVGSGASSSASAPKAVKQDKPVNTTTVDVEASFMASADDLFEMMTDENKIPMWTRAPAQSRPEPNGSFSLLGGGVKGTYVSLEKPKKIVQKWALSSPTWPTGHAATLTFSFDQSSESTKLTISLDGVPKGMEEEIKRNLEGYYIQGLKSIGLGSVL</sequence>
<comment type="caution">
    <text evidence="4">The sequence shown here is derived from an EMBL/GenBank/DDBJ whole genome shotgun (WGS) entry which is preliminary data.</text>
</comment>
<dbReference type="Pfam" id="PF09229">
    <property type="entry name" value="Aha1_N"/>
    <property type="match status" value="1"/>
</dbReference>
<feature type="compositionally biased region" description="Polar residues" evidence="2">
    <location>
        <begin position="158"/>
        <end position="168"/>
    </location>
</feature>
<dbReference type="PANTHER" id="PTHR13009:SF22">
    <property type="entry name" value="LD43819P"/>
    <property type="match status" value="1"/>
</dbReference>
<comment type="similarity">
    <text evidence="1">Belongs to the AHA1 family.</text>
</comment>
<evidence type="ECO:0000313" key="5">
    <source>
        <dbReference type="Proteomes" id="UP000217199"/>
    </source>
</evidence>
<dbReference type="FunCoup" id="A0A286UWI8">
    <property type="interactions" value="706"/>
</dbReference>
<organism evidence="4 5">
    <name type="scientific">Pyrrhoderma noxium</name>
    <dbReference type="NCBI Taxonomy" id="2282107"/>
    <lineage>
        <taxon>Eukaryota</taxon>
        <taxon>Fungi</taxon>
        <taxon>Dikarya</taxon>
        <taxon>Basidiomycota</taxon>
        <taxon>Agaricomycotina</taxon>
        <taxon>Agaricomycetes</taxon>
        <taxon>Hymenochaetales</taxon>
        <taxon>Hymenochaetaceae</taxon>
        <taxon>Pyrrhoderma</taxon>
    </lineage>
</organism>
<dbReference type="GO" id="GO:0006457">
    <property type="term" value="P:protein folding"/>
    <property type="evidence" value="ECO:0007669"/>
    <property type="project" value="TreeGrafter"/>
</dbReference>
<dbReference type="Pfam" id="PF08327">
    <property type="entry name" value="AHSA1"/>
    <property type="match status" value="1"/>
</dbReference>
<accession>A0A286UWI8</accession>
<dbReference type="InParanoid" id="A0A286UWI8"/>
<evidence type="ECO:0000256" key="1">
    <source>
        <dbReference type="ARBA" id="ARBA00006817"/>
    </source>
</evidence>
<dbReference type="GO" id="GO:0005829">
    <property type="term" value="C:cytosol"/>
    <property type="evidence" value="ECO:0007669"/>
    <property type="project" value="TreeGrafter"/>
</dbReference>
<dbReference type="GO" id="GO:0051087">
    <property type="term" value="F:protein-folding chaperone binding"/>
    <property type="evidence" value="ECO:0007669"/>
    <property type="project" value="InterPro"/>
</dbReference>
<proteinExistence type="inferred from homology"/>
<evidence type="ECO:0000313" key="4">
    <source>
        <dbReference type="EMBL" id="PAV23969.1"/>
    </source>
</evidence>
<dbReference type="InterPro" id="IPR015310">
    <property type="entry name" value="AHSA1-like_N"/>
</dbReference>
<dbReference type="Gene3D" id="3.30.530.20">
    <property type="match status" value="1"/>
</dbReference>
<dbReference type="SUPFAM" id="SSF55961">
    <property type="entry name" value="Bet v1-like"/>
    <property type="match status" value="1"/>
</dbReference>
<gene>
    <name evidence="4" type="ORF">PNOK_0103700</name>
</gene>